<reference evidence="2" key="1">
    <citation type="submission" date="2022-01" db="EMBL/GenBank/DDBJ databases">
        <authorList>
            <person name="King R."/>
        </authorList>
    </citation>
    <scope>NUCLEOTIDE SEQUENCE</scope>
</reference>
<dbReference type="Proteomes" id="UP001153620">
    <property type="component" value="Chromosome 2"/>
</dbReference>
<organism evidence="2 3">
    <name type="scientific">Chironomus riparius</name>
    <dbReference type="NCBI Taxonomy" id="315576"/>
    <lineage>
        <taxon>Eukaryota</taxon>
        <taxon>Metazoa</taxon>
        <taxon>Ecdysozoa</taxon>
        <taxon>Arthropoda</taxon>
        <taxon>Hexapoda</taxon>
        <taxon>Insecta</taxon>
        <taxon>Pterygota</taxon>
        <taxon>Neoptera</taxon>
        <taxon>Endopterygota</taxon>
        <taxon>Diptera</taxon>
        <taxon>Nematocera</taxon>
        <taxon>Chironomoidea</taxon>
        <taxon>Chironomidae</taxon>
        <taxon>Chironominae</taxon>
        <taxon>Chironomus</taxon>
    </lineage>
</organism>
<keyword evidence="3" id="KW-1185">Reference proteome</keyword>
<dbReference type="AlphaFoldDB" id="A0A9N9WTQ5"/>
<reference evidence="2" key="2">
    <citation type="submission" date="2022-10" db="EMBL/GenBank/DDBJ databases">
        <authorList>
            <consortium name="ENA_rothamsted_submissions"/>
            <consortium name="culmorum"/>
            <person name="King R."/>
        </authorList>
    </citation>
    <scope>NUCLEOTIDE SEQUENCE</scope>
</reference>
<proteinExistence type="predicted"/>
<name>A0A9N9WTQ5_9DIPT</name>
<sequence length="286" mass="32885">MLDNEEPWMPPRMQAISQAPKVLPQVPELTIISTENKQNGNKTNFLQRAILTEKNLKPQSSHNDPVRFQPQIGTKDNRFGENSYKKSPTNILKEDNKAYQPMNSKPQVPDVTILDDDKQTQSPSSTERVFTNSYKEMMINSHNQFLKQFTKEQNVNTAPKYPETARYKQNPLTKYIPSPEAQSYKPYKDGNSSSILTDIDITQGNNNIGSKKDETEEVTFKKVAEMLSEIQKLVIPEQSLQSPNSRQKSNNYEILKQLANNYLSQEELMKYQVDSELSELEKCQML</sequence>
<feature type="region of interest" description="Disordered" evidence="1">
    <location>
        <begin position="55"/>
        <end position="109"/>
    </location>
</feature>
<protein>
    <submittedName>
        <fullName evidence="2">Uncharacterized protein</fullName>
    </submittedName>
</protein>
<gene>
    <name evidence="2" type="ORF">CHIRRI_LOCUS8519</name>
</gene>
<accession>A0A9N9WTQ5</accession>
<evidence type="ECO:0000313" key="2">
    <source>
        <dbReference type="EMBL" id="CAG9805650.1"/>
    </source>
</evidence>
<evidence type="ECO:0000256" key="1">
    <source>
        <dbReference type="SAM" id="MobiDB-lite"/>
    </source>
</evidence>
<evidence type="ECO:0000313" key="3">
    <source>
        <dbReference type="Proteomes" id="UP001153620"/>
    </source>
</evidence>
<dbReference type="OrthoDB" id="10545314at2759"/>
<dbReference type="EMBL" id="OU895878">
    <property type="protein sequence ID" value="CAG9805650.1"/>
    <property type="molecule type" value="Genomic_DNA"/>
</dbReference>